<dbReference type="OrthoDB" id="2538110at2759"/>
<gene>
    <name evidence="3" type="ORF">GALMADRAFT_81123</name>
</gene>
<name>A0A067S8R7_GALM3</name>
<feature type="compositionally biased region" description="Polar residues" evidence="1">
    <location>
        <begin position="28"/>
        <end position="41"/>
    </location>
</feature>
<feature type="compositionally biased region" description="Acidic residues" evidence="1">
    <location>
        <begin position="13"/>
        <end position="24"/>
    </location>
</feature>
<reference evidence="4" key="1">
    <citation type="journal article" date="2014" name="Proc. Natl. Acad. Sci. U.S.A.">
        <title>Extensive sampling of basidiomycete genomes demonstrates inadequacy of the white-rot/brown-rot paradigm for wood decay fungi.</title>
        <authorList>
            <person name="Riley R."/>
            <person name="Salamov A.A."/>
            <person name="Brown D.W."/>
            <person name="Nagy L.G."/>
            <person name="Floudas D."/>
            <person name="Held B.W."/>
            <person name="Levasseur A."/>
            <person name="Lombard V."/>
            <person name="Morin E."/>
            <person name="Otillar R."/>
            <person name="Lindquist E.A."/>
            <person name="Sun H."/>
            <person name="LaButti K.M."/>
            <person name="Schmutz J."/>
            <person name="Jabbour D."/>
            <person name="Luo H."/>
            <person name="Baker S.E."/>
            <person name="Pisabarro A.G."/>
            <person name="Walton J.D."/>
            <person name="Blanchette R.A."/>
            <person name="Henrissat B."/>
            <person name="Martin F."/>
            <person name="Cullen D."/>
            <person name="Hibbett D.S."/>
            <person name="Grigoriev I.V."/>
        </authorList>
    </citation>
    <scope>NUCLEOTIDE SEQUENCE [LARGE SCALE GENOMIC DNA]</scope>
    <source>
        <strain evidence="4">CBS 339.88</strain>
    </source>
</reference>
<evidence type="ECO:0000256" key="2">
    <source>
        <dbReference type="SAM" id="Phobius"/>
    </source>
</evidence>
<dbReference type="STRING" id="685588.A0A067S8R7"/>
<feature type="transmembrane region" description="Helical" evidence="2">
    <location>
        <begin position="60"/>
        <end position="77"/>
    </location>
</feature>
<dbReference type="EMBL" id="KL142425">
    <property type="protein sequence ID" value="KDR66317.1"/>
    <property type="molecule type" value="Genomic_DNA"/>
</dbReference>
<dbReference type="Proteomes" id="UP000027222">
    <property type="component" value="Unassembled WGS sequence"/>
</dbReference>
<keyword evidence="2" id="KW-1133">Transmembrane helix</keyword>
<sequence>MSSDDEKHNPTDVSDDELDSDADDETSKLLSSRESSPTPSDDTSELAEDPRFTQPSPSPMKRWGLVVFLAFLFWLGYQMRGAIFEGKKNTKVIHASRYSKEHKFRPAASPVITETLKDGRVRLRGALPAPTEPPKPVPRKKAATGKVSGKRKTRKPKAKSKSKSERRM</sequence>
<protein>
    <submittedName>
        <fullName evidence="3">Uncharacterized protein</fullName>
    </submittedName>
</protein>
<keyword evidence="4" id="KW-1185">Reference proteome</keyword>
<keyword evidence="2" id="KW-0812">Transmembrane</keyword>
<feature type="compositionally biased region" description="Basic and acidic residues" evidence="1">
    <location>
        <begin position="1"/>
        <end position="10"/>
    </location>
</feature>
<evidence type="ECO:0000313" key="4">
    <source>
        <dbReference type="Proteomes" id="UP000027222"/>
    </source>
</evidence>
<feature type="region of interest" description="Disordered" evidence="1">
    <location>
        <begin position="124"/>
        <end position="168"/>
    </location>
</feature>
<dbReference type="AlphaFoldDB" id="A0A067S8R7"/>
<dbReference type="HOGENOM" id="CLU_128323_0_0_1"/>
<feature type="region of interest" description="Disordered" evidence="1">
    <location>
        <begin position="1"/>
        <end position="58"/>
    </location>
</feature>
<organism evidence="3 4">
    <name type="scientific">Galerina marginata (strain CBS 339.88)</name>
    <dbReference type="NCBI Taxonomy" id="685588"/>
    <lineage>
        <taxon>Eukaryota</taxon>
        <taxon>Fungi</taxon>
        <taxon>Dikarya</taxon>
        <taxon>Basidiomycota</taxon>
        <taxon>Agaricomycotina</taxon>
        <taxon>Agaricomycetes</taxon>
        <taxon>Agaricomycetidae</taxon>
        <taxon>Agaricales</taxon>
        <taxon>Agaricineae</taxon>
        <taxon>Strophariaceae</taxon>
        <taxon>Galerina</taxon>
    </lineage>
</organism>
<evidence type="ECO:0000313" key="3">
    <source>
        <dbReference type="EMBL" id="KDR66317.1"/>
    </source>
</evidence>
<evidence type="ECO:0000256" key="1">
    <source>
        <dbReference type="SAM" id="MobiDB-lite"/>
    </source>
</evidence>
<feature type="compositionally biased region" description="Basic residues" evidence="1">
    <location>
        <begin position="137"/>
        <end position="161"/>
    </location>
</feature>
<keyword evidence="2" id="KW-0472">Membrane</keyword>
<proteinExistence type="predicted"/>
<accession>A0A067S8R7</accession>